<keyword evidence="3" id="KW-1185">Reference proteome</keyword>
<feature type="region of interest" description="Disordered" evidence="1">
    <location>
        <begin position="1"/>
        <end position="94"/>
    </location>
</feature>
<organism evidence="2 3">
    <name type="scientific">Microthlaspi erraticum</name>
    <dbReference type="NCBI Taxonomy" id="1685480"/>
    <lineage>
        <taxon>Eukaryota</taxon>
        <taxon>Viridiplantae</taxon>
        <taxon>Streptophyta</taxon>
        <taxon>Embryophyta</taxon>
        <taxon>Tracheophyta</taxon>
        <taxon>Spermatophyta</taxon>
        <taxon>Magnoliopsida</taxon>
        <taxon>eudicotyledons</taxon>
        <taxon>Gunneridae</taxon>
        <taxon>Pentapetalae</taxon>
        <taxon>rosids</taxon>
        <taxon>malvids</taxon>
        <taxon>Brassicales</taxon>
        <taxon>Brassicaceae</taxon>
        <taxon>Coluteocarpeae</taxon>
        <taxon>Microthlaspi</taxon>
    </lineage>
</organism>
<gene>
    <name evidence="2" type="ORF">MERR_LOCUS39003</name>
</gene>
<dbReference type="AlphaFoldDB" id="A0A6D2KFA1"/>
<feature type="compositionally biased region" description="Low complexity" evidence="1">
    <location>
        <begin position="569"/>
        <end position="583"/>
    </location>
</feature>
<evidence type="ECO:0008006" key="4">
    <source>
        <dbReference type="Google" id="ProtNLM"/>
    </source>
</evidence>
<protein>
    <recommendedName>
        <fullName evidence="4">DUF1985 domain-containing protein</fullName>
    </recommendedName>
</protein>
<comment type="caution">
    <text evidence="2">The sequence shown here is derived from an EMBL/GenBank/DDBJ whole genome shotgun (WGS) entry which is preliminary data.</text>
</comment>
<evidence type="ECO:0000313" key="3">
    <source>
        <dbReference type="Proteomes" id="UP000467841"/>
    </source>
</evidence>
<feature type="region of interest" description="Disordered" evidence="1">
    <location>
        <begin position="569"/>
        <end position="610"/>
    </location>
</feature>
<evidence type="ECO:0000256" key="1">
    <source>
        <dbReference type="SAM" id="MobiDB-lite"/>
    </source>
</evidence>
<dbReference type="OrthoDB" id="1103675at2759"/>
<feature type="compositionally biased region" description="Basic and acidic residues" evidence="1">
    <location>
        <begin position="299"/>
        <end position="312"/>
    </location>
</feature>
<feature type="compositionally biased region" description="Basic and acidic residues" evidence="1">
    <location>
        <begin position="1"/>
        <end position="10"/>
    </location>
</feature>
<feature type="compositionally biased region" description="Acidic residues" evidence="1">
    <location>
        <begin position="36"/>
        <end position="49"/>
    </location>
</feature>
<reference evidence="2" key="1">
    <citation type="submission" date="2020-01" db="EMBL/GenBank/DDBJ databases">
        <authorList>
            <person name="Mishra B."/>
        </authorList>
    </citation>
    <scope>NUCLEOTIDE SEQUENCE [LARGE SCALE GENOMIC DNA]</scope>
</reference>
<name>A0A6D2KFA1_9BRAS</name>
<sequence>MLEEKPRKEGGEEEEEEPNRADCEDGAEEEPKMPDGEDGDGASQNDEEDNSIRPDTEAYYGGDDECTADEDTQKSYGVGLDTVGGEENVEETKDVEDTQITEVLTDVIGDDEDTLVLDIGQESAKREVPSPSPSSRYLHLQALDIGEESAKTQVACPPSPSSRNLHLQALDIGEKSAKTQVASPPSASSRHLHLQALEIGEESVASPSPSSRHLHLQVLDIDKESPKTQVASPPSALVLCTPNFNLVSEESIENKEDKGVADGISDFQCLQKKKKRVEEASTEGVETNAPIAKKKKLRRNEEHPFEPRRSGREQIPSIHTQPPFTAERKKHPIFHPFSKVQTIRLEKFDQWKKLKKAKLPLVTGVTVDKSWFEDLEKPGMKISSHHMEAGVQLLRLRKENNPELFLNRRAIILGVKFLKDIDDSYFEFVSDKEGYQFETEMDGLDEFISGGILYALRKVRKYLWIGLLFDLEKRKLHVLNCAAATFSKEMLQPYVDAYAAVIPYIIWKISKDSTIDVRPFKIEIDSKDLPQVFWSILEHMGHEEHGGTWHMEAAQLDTQRKKGEAILKTSSTVHSTNRSSSSTRPAKLQLDRAGESKSNPKNVASPLTFL</sequence>
<evidence type="ECO:0000313" key="2">
    <source>
        <dbReference type="EMBL" id="CAA7051768.1"/>
    </source>
</evidence>
<dbReference type="Proteomes" id="UP000467841">
    <property type="component" value="Unassembled WGS sequence"/>
</dbReference>
<proteinExistence type="predicted"/>
<feature type="compositionally biased region" description="Basic and acidic residues" evidence="1">
    <location>
        <begin position="18"/>
        <end position="35"/>
    </location>
</feature>
<feature type="region of interest" description="Disordered" evidence="1">
    <location>
        <begin position="297"/>
        <end position="329"/>
    </location>
</feature>
<dbReference type="EMBL" id="CACVBM020001491">
    <property type="protein sequence ID" value="CAA7051768.1"/>
    <property type="molecule type" value="Genomic_DNA"/>
</dbReference>
<accession>A0A6D2KFA1</accession>